<keyword evidence="4" id="KW-1133">Transmembrane helix</keyword>
<dbReference type="GeneTree" id="ENSGT01030000234575"/>
<proteinExistence type="predicted"/>
<dbReference type="InterPro" id="IPR016187">
    <property type="entry name" value="CTDL_fold"/>
</dbReference>
<keyword evidence="4" id="KW-0812">Transmembrane</keyword>
<feature type="transmembrane region" description="Helical" evidence="4">
    <location>
        <begin position="47"/>
        <end position="70"/>
    </location>
</feature>
<reference evidence="6" key="3">
    <citation type="submission" date="2025-09" db="UniProtKB">
        <authorList>
            <consortium name="Ensembl"/>
        </authorList>
    </citation>
    <scope>IDENTIFICATION</scope>
</reference>
<dbReference type="SUPFAM" id="SSF56436">
    <property type="entry name" value="C-type lectin-like"/>
    <property type="match status" value="1"/>
</dbReference>
<dbReference type="AlphaFoldDB" id="A0AAR2K5N8"/>
<dbReference type="PANTHER" id="PTHR45710:SF26">
    <property type="entry name" value="RH26557P"/>
    <property type="match status" value="1"/>
</dbReference>
<keyword evidence="3" id="KW-1015">Disulfide bond</keyword>
<accession>A0AAR2K5N8</accession>
<evidence type="ECO:0000313" key="6">
    <source>
        <dbReference type="Ensembl" id="ENSPNAP00000057772.1"/>
    </source>
</evidence>
<evidence type="ECO:0000256" key="1">
    <source>
        <dbReference type="ARBA" id="ARBA00004401"/>
    </source>
</evidence>
<reference evidence="6" key="2">
    <citation type="submission" date="2025-08" db="UniProtKB">
        <authorList>
            <consortium name="Ensembl"/>
        </authorList>
    </citation>
    <scope>IDENTIFICATION</scope>
</reference>
<feature type="domain" description="C-type lectin" evidence="5">
    <location>
        <begin position="138"/>
        <end position="265"/>
    </location>
</feature>
<dbReference type="InterPro" id="IPR018378">
    <property type="entry name" value="C-type_lectin_CS"/>
</dbReference>
<evidence type="ECO:0000256" key="2">
    <source>
        <dbReference type="ARBA" id="ARBA00022734"/>
    </source>
</evidence>
<organism evidence="6 7">
    <name type="scientific">Pygocentrus nattereri</name>
    <name type="common">Red-bellied piranha</name>
    <dbReference type="NCBI Taxonomy" id="42514"/>
    <lineage>
        <taxon>Eukaryota</taxon>
        <taxon>Metazoa</taxon>
        <taxon>Chordata</taxon>
        <taxon>Craniata</taxon>
        <taxon>Vertebrata</taxon>
        <taxon>Euteleostomi</taxon>
        <taxon>Actinopterygii</taxon>
        <taxon>Neopterygii</taxon>
        <taxon>Teleostei</taxon>
        <taxon>Ostariophysi</taxon>
        <taxon>Characiformes</taxon>
        <taxon>Characoidei</taxon>
        <taxon>Pygocentrus</taxon>
    </lineage>
</organism>
<dbReference type="SMART" id="SM00034">
    <property type="entry name" value="CLECT"/>
    <property type="match status" value="1"/>
</dbReference>
<keyword evidence="2" id="KW-0430">Lectin</keyword>
<evidence type="ECO:0000256" key="4">
    <source>
        <dbReference type="SAM" id="Phobius"/>
    </source>
</evidence>
<keyword evidence="4" id="KW-0472">Membrane</keyword>
<dbReference type="PANTHER" id="PTHR45710">
    <property type="entry name" value="C-TYPE LECTIN DOMAIN-CONTAINING PROTEIN 180"/>
    <property type="match status" value="1"/>
</dbReference>
<dbReference type="PROSITE" id="PS00615">
    <property type="entry name" value="C_TYPE_LECTIN_1"/>
    <property type="match status" value="1"/>
</dbReference>
<dbReference type="GO" id="GO:0030246">
    <property type="term" value="F:carbohydrate binding"/>
    <property type="evidence" value="ECO:0007669"/>
    <property type="project" value="UniProtKB-KW"/>
</dbReference>
<dbReference type="GO" id="GO:0005886">
    <property type="term" value="C:plasma membrane"/>
    <property type="evidence" value="ECO:0007669"/>
    <property type="project" value="UniProtKB-SubCell"/>
</dbReference>
<name>A0AAR2K5N8_PYGNA</name>
<protein>
    <recommendedName>
        <fullName evidence="5">C-type lectin domain-containing protein</fullName>
    </recommendedName>
</protein>
<dbReference type="Proteomes" id="UP001501920">
    <property type="component" value="Chromosome 27"/>
</dbReference>
<dbReference type="InterPro" id="IPR001304">
    <property type="entry name" value="C-type_lectin-like"/>
</dbReference>
<dbReference type="Gene3D" id="3.10.100.10">
    <property type="entry name" value="Mannose-Binding Protein A, subunit A"/>
    <property type="match status" value="1"/>
</dbReference>
<evidence type="ECO:0000256" key="3">
    <source>
        <dbReference type="ARBA" id="ARBA00023157"/>
    </source>
</evidence>
<dbReference type="PROSITE" id="PS50041">
    <property type="entry name" value="C_TYPE_LECTIN_2"/>
    <property type="match status" value="1"/>
</dbReference>
<comment type="subcellular location">
    <subcellularLocation>
        <location evidence="1">Cell membrane</location>
        <topology evidence="1">Single-pass type II membrane protein</topology>
    </subcellularLocation>
</comment>
<dbReference type="InterPro" id="IPR050828">
    <property type="entry name" value="C-type_lectin/matrix_domain"/>
</dbReference>
<sequence length="271" mass="30898">MMEQVYGNVEYELSKTSGNERRRVSTDVSVQSVRQRNPLSSKDSLKFLLAALGLLLLCALVALCVLGILYHNKGVSYEALSEQYSSVVERLSVQERITDETEREYDALKLKYRKTHEALSNCSECQKCALCGEGWSPFGVKCYNFSTDKLNWTMSRDDCAEKGGHLVIITSQAEQDFVSSRVGEHHWIGLNDLDTEGKWVWVNNQTLNETGVTFWFKRTNHPDEPDNWTQMDPSGENCASLGDENGNTNKWFDAYCHKLKKYICEMQNTFA</sequence>
<dbReference type="InterPro" id="IPR033989">
    <property type="entry name" value="CD209-like_CTLD"/>
</dbReference>
<dbReference type="InterPro" id="IPR016186">
    <property type="entry name" value="C-type_lectin-like/link_sf"/>
</dbReference>
<dbReference type="Pfam" id="PF00059">
    <property type="entry name" value="Lectin_C"/>
    <property type="match status" value="1"/>
</dbReference>
<dbReference type="CDD" id="cd03590">
    <property type="entry name" value="CLECT_DC-SIGN_like"/>
    <property type="match status" value="1"/>
</dbReference>
<reference evidence="6 7" key="1">
    <citation type="submission" date="2020-10" db="EMBL/GenBank/DDBJ databases">
        <title>Pygocentrus nattereri (red-bellied piranha) genome, fPygNat1, primary haplotype.</title>
        <authorList>
            <person name="Myers G."/>
            <person name="Meyer A."/>
            <person name="Karagic N."/>
            <person name="Pippel M."/>
            <person name="Winkler S."/>
            <person name="Tracey A."/>
            <person name="Wood J."/>
            <person name="Formenti G."/>
            <person name="Howe K."/>
            <person name="Fedrigo O."/>
            <person name="Jarvis E.D."/>
        </authorList>
    </citation>
    <scope>NUCLEOTIDE SEQUENCE [LARGE SCALE GENOMIC DNA]</scope>
</reference>
<dbReference type="Ensembl" id="ENSPNAT00000060490.1">
    <property type="protein sequence ID" value="ENSPNAP00000057772.1"/>
    <property type="gene ID" value="ENSPNAG00000036272.1"/>
</dbReference>
<keyword evidence="7" id="KW-1185">Reference proteome</keyword>
<evidence type="ECO:0000259" key="5">
    <source>
        <dbReference type="PROSITE" id="PS50041"/>
    </source>
</evidence>
<evidence type="ECO:0000313" key="7">
    <source>
        <dbReference type="Proteomes" id="UP001501920"/>
    </source>
</evidence>